<sequence>MDRVKIVDSVQVFEWSWIADHVPAEAAEELQQLSILLTGVQMSKQEDRWFWSASSEGVFSVKALKRLLFDEHRLGQVFILDWCKWVPAKCNILAWRLEMGKIATREALIKRQIHVEDSVCPLCNSEEESADHLFISCYVASVIWNAVSSWCKIPCIFAFSIKDLFGVHSNLKVSERKKEAVQGFILIVCWSIWRARNNLVFSNKPVKIDCIVSEVKVLGFLWFKNRSRFKSLDWKEWVSFVNM</sequence>
<dbReference type="InterPro" id="IPR026960">
    <property type="entry name" value="RVT-Znf"/>
</dbReference>
<dbReference type="Gramene" id="mRNA:HanXRQr2_Chr06g0241201">
    <property type="protein sequence ID" value="CDS:HanXRQr2_Chr06g0241201.1"/>
    <property type="gene ID" value="HanXRQr2_Chr06g0241201"/>
</dbReference>
<dbReference type="PANTHER" id="PTHR33116">
    <property type="entry name" value="REVERSE TRANSCRIPTASE ZINC-BINDING DOMAIN-CONTAINING PROTEIN-RELATED-RELATED"/>
    <property type="match status" value="1"/>
</dbReference>
<accession>A0A9K3IPX8</accession>
<dbReference type="OrthoDB" id="696485at2759"/>
<comment type="caution">
    <text evidence="2">The sequence shown here is derived from an EMBL/GenBank/DDBJ whole genome shotgun (WGS) entry which is preliminary data.</text>
</comment>
<organism evidence="2 3">
    <name type="scientific">Helianthus annuus</name>
    <name type="common">Common sunflower</name>
    <dbReference type="NCBI Taxonomy" id="4232"/>
    <lineage>
        <taxon>Eukaryota</taxon>
        <taxon>Viridiplantae</taxon>
        <taxon>Streptophyta</taxon>
        <taxon>Embryophyta</taxon>
        <taxon>Tracheophyta</taxon>
        <taxon>Spermatophyta</taxon>
        <taxon>Magnoliopsida</taxon>
        <taxon>eudicotyledons</taxon>
        <taxon>Gunneridae</taxon>
        <taxon>Pentapetalae</taxon>
        <taxon>asterids</taxon>
        <taxon>campanulids</taxon>
        <taxon>Asterales</taxon>
        <taxon>Asteraceae</taxon>
        <taxon>Asteroideae</taxon>
        <taxon>Heliantheae alliance</taxon>
        <taxon>Heliantheae</taxon>
        <taxon>Helianthus</taxon>
    </lineage>
</organism>
<name>A0A9K3IPX8_HELAN</name>
<dbReference type="Pfam" id="PF13966">
    <property type="entry name" value="zf-RVT"/>
    <property type="match status" value="1"/>
</dbReference>
<dbReference type="EMBL" id="MNCJ02000321">
    <property type="protein sequence ID" value="KAF5800838.1"/>
    <property type="molecule type" value="Genomic_DNA"/>
</dbReference>
<gene>
    <name evidence="2" type="ORF">HanXRQr2_Chr06g0241201</name>
</gene>
<dbReference type="GO" id="GO:0003964">
    <property type="term" value="F:RNA-directed DNA polymerase activity"/>
    <property type="evidence" value="ECO:0007669"/>
    <property type="project" value="UniProtKB-KW"/>
</dbReference>
<protein>
    <submittedName>
        <fullName evidence="2">Reverse transcriptase zinc-binding domain-containing protein</fullName>
    </submittedName>
</protein>
<feature type="domain" description="Reverse transcriptase zinc-binding" evidence="1">
    <location>
        <begin position="59"/>
        <end position="144"/>
    </location>
</feature>
<reference evidence="2" key="1">
    <citation type="journal article" date="2017" name="Nature">
        <title>The sunflower genome provides insights into oil metabolism, flowering and Asterid evolution.</title>
        <authorList>
            <person name="Badouin H."/>
            <person name="Gouzy J."/>
            <person name="Grassa C.J."/>
            <person name="Murat F."/>
            <person name="Staton S.E."/>
            <person name="Cottret L."/>
            <person name="Lelandais-Briere C."/>
            <person name="Owens G.L."/>
            <person name="Carrere S."/>
            <person name="Mayjonade B."/>
            <person name="Legrand L."/>
            <person name="Gill N."/>
            <person name="Kane N.C."/>
            <person name="Bowers J.E."/>
            <person name="Hubner S."/>
            <person name="Bellec A."/>
            <person name="Berard A."/>
            <person name="Berges H."/>
            <person name="Blanchet N."/>
            <person name="Boniface M.C."/>
            <person name="Brunel D."/>
            <person name="Catrice O."/>
            <person name="Chaidir N."/>
            <person name="Claudel C."/>
            <person name="Donnadieu C."/>
            <person name="Faraut T."/>
            <person name="Fievet G."/>
            <person name="Helmstetter N."/>
            <person name="King M."/>
            <person name="Knapp S.J."/>
            <person name="Lai Z."/>
            <person name="Le Paslier M.C."/>
            <person name="Lippi Y."/>
            <person name="Lorenzon L."/>
            <person name="Mandel J.R."/>
            <person name="Marage G."/>
            <person name="Marchand G."/>
            <person name="Marquand E."/>
            <person name="Bret-Mestries E."/>
            <person name="Morien E."/>
            <person name="Nambeesan S."/>
            <person name="Nguyen T."/>
            <person name="Pegot-Espagnet P."/>
            <person name="Pouilly N."/>
            <person name="Raftis F."/>
            <person name="Sallet E."/>
            <person name="Schiex T."/>
            <person name="Thomas J."/>
            <person name="Vandecasteele C."/>
            <person name="Vares D."/>
            <person name="Vear F."/>
            <person name="Vautrin S."/>
            <person name="Crespi M."/>
            <person name="Mangin B."/>
            <person name="Burke J.M."/>
            <person name="Salse J."/>
            <person name="Munos S."/>
            <person name="Vincourt P."/>
            <person name="Rieseberg L.H."/>
            <person name="Langlade N.B."/>
        </authorList>
    </citation>
    <scope>NUCLEOTIDE SEQUENCE</scope>
    <source>
        <tissue evidence="2">Leaves</tissue>
    </source>
</reference>
<dbReference type="AlphaFoldDB" id="A0A9K3IPX8"/>
<evidence type="ECO:0000259" key="1">
    <source>
        <dbReference type="Pfam" id="PF13966"/>
    </source>
</evidence>
<proteinExistence type="predicted"/>
<keyword evidence="2" id="KW-0808">Transferase</keyword>
<keyword evidence="2" id="KW-0695">RNA-directed DNA polymerase</keyword>
<evidence type="ECO:0000313" key="2">
    <source>
        <dbReference type="EMBL" id="KAF5800838.1"/>
    </source>
</evidence>
<keyword evidence="2" id="KW-0548">Nucleotidyltransferase</keyword>
<dbReference type="Proteomes" id="UP000215914">
    <property type="component" value="Unassembled WGS sequence"/>
</dbReference>
<keyword evidence="3" id="KW-1185">Reference proteome</keyword>
<reference evidence="2" key="2">
    <citation type="submission" date="2020-06" db="EMBL/GenBank/DDBJ databases">
        <title>Helianthus annuus Genome sequencing and assembly Release 2.</title>
        <authorList>
            <person name="Gouzy J."/>
            <person name="Langlade N."/>
            <person name="Munos S."/>
        </authorList>
    </citation>
    <scope>NUCLEOTIDE SEQUENCE</scope>
    <source>
        <tissue evidence="2">Leaves</tissue>
    </source>
</reference>
<dbReference type="PANTHER" id="PTHR33116:SF78">
    <property type="entry name" value="OS12G0587133 PROTEIN"/>
    <property type="match status" value="1"/>
</dbReference>
<evidence type="ECO:0000313" key="3">
    <source>
        <dbReference type="Proteomes" id="UP000215914"/>
    </source>
</evidence>